<dbReference type="GO" id="GO:0016463">
    <property type="term" value="F:P-type zinc transporter activity"/>
    <property type="evidence" value="ECO:0007669"/>
    <property type="project" value="UniProtKB-EC"/>
</dbReference>
<dbReference type="InterPro" id="IPR059000">
    <property type="entry name" value="ATPase_P-type_domA"/>
</dbReference>
<feature type="domain" description="P-type ATPase A" evidence="10">
    <location>
        <begin position="310"/>
        <end position="405"/>
    </location>
</feature>
<evidence type="ECO:0000313" key="12">
    <source>
        <dbReference type="Proteomes" id="UP000217343"/>
    </source>
</evidence>
<dbReference type="InterPro" id="IPR008250">
    <property type="entry name" value="ATPase_P-typ_transduc_dom_A_sf"/>
</dbReference>
<comment type="catalytic activity">
    <reaction evidence="8">
        <text>Zn(2+)(in) + ATP + H2O = Zn(2+)(out) + ADP + phosphate + H(+)</text>
        <dbReference type="Rhea" id="RHEA:20621"/>
        <dbReference type="ChEBI" id="CHEBI:15377"/>
        <dbReference type="ChEBI" id="CHEBI:15378"/>
        <dbReference type="ChEBI" id="CHEBI:29105"/>
        <dbReference type="ChEBI" id="CHEBI:30616"/>
        <dbReference type="ChEBI" id="CHEBI:43474"/>
        <dbReference type="ChEBI" id="CHEBI:456216"/>
        <dbReference type="EC" id="7.2.2.12"/>
    </reaction>
</comment>
<evidence type="ECO:0000256" key="2">
    <source>
        <dbReference type="ARBA" id="ARBA00006024"/>
    </source>
</evidence>
<dbReference type="Proteomes" id="UP000217343">
    <property type="component" value="Chromosome"/>
</dbReference>
<evidence type="ECO:0000256" key="8">
    <source>
        <dbReference type="ARBA" id="ARBA00047308"/>
    </source>
</evidence>
<gene>
    <name evidence="11" type="ORF">MYMAC_004189</name>
</gene>
<keyword evidence="5 9" id="KW-1133">Transmembrane helix</keyword>
<dbReference type="SUPFAM" id="SSF81653">
    <property type="entry name" value="Calcium ATPase, transduction domain A"/>
    <property type="match status" value="1"/>
</dbReference>
<dbReference type="PROSITE" id="PS00154">
    <property type="entry name" value="ATPASE_E1_E2"/>
    <property type="match status" value="1"/>
</dbReference>
<dbReference type="PROSITE" id="PS01229">
    <property type="entry name" value="COF_2"/>
    <property type="match status" value="1"/>
</dbReference>
<dbReference type="GO" id="GO:0005886">
    <property type="term" value="C:plasma membrane"/>
    <property type="evidence" value="ECO:0007669"/>
    <property type="project" value="UniProtKB-SubCell"/>
</dbReference>
<dbReference type="EC" id="7.2.2.12" evidence="7"/>
<evidence type="ECO:0000313" key="11">
    <source>
        <dbReference type="EMBL" id="ATB48562.1"/>
    </source>
</evidence>
<dbReference type="Gene3D" id="3.40.1110.10">
    <property type="entry name" value="Calcium-transporting ATPase, cytoplasmic domain N"/>
    <property type="match status" value="1"/>
</dbReference>
<evidence type="ECO:0000256" key="1">
    <source>
        <dbReference type="ARBA" id="ARBA00004370"/>
    </source>
</evidence>
<comment type="caution">
    <text evidence="9">Lacks conserved residue(s) required for the propagation of feature annotation.</text>
</comment>
<evidence type="ECO:0000256" key="9">
    <source>
        <dbReference type="RuleBase" id="RU362081"/>
    </source>
</evidence>
<keyword evidence="4" id="KW-1278">Translocase</keyword>
<keyword evidence="12" id="KW-1185">Reference proteome</keyword>
<evidence type="ECO:0000256" key="7">
    <source>
        <dbReference type="ARBA" id="ARBA00039097"/>
    </source>
</evidence>
<dbReference type="PRINTS" id="PR00119">
    <property type="entry name" value="CATATPASE"/>
</dbReference>
<keyword evidence="9" id="KW-0479">Metal-binding</keyword>
<evidence type="ECO:0000256" key="4">
    <source>
        <dbReference type="ARBA" id="ARBA00022967"/>
    </source>
</evidence>
<dbReference type="Pfam" id="PF00702">
    <property type="entry name" value="Hydrolase"/>
    <property type="match status" value="1"/>
</dbReference>
<evidence type="ECO:0000256" key="3">
    <source>
        <dbReference type="ARBA" id="ARBA00022692"/>
    </source>
</evidence>
<dbReference type="GO" id="GO:0046872">
    <property type="term" value="F:metal ion binding"/>
    <property type="evidence" value="ECO:0007669"/>
    <property type="project" value="UniProtKB-KW"/>
</dbReference>
<evidence type="ECO:0000259" key="10">
    <source>
        <dbReference type="Pfam" id="PF00122"/>
    </source>
</evidence>
<feature type="transmembrane region" description="Helical" evidence="9">
    <location>
        <begin position="759"/>
        <end position="778"/>
    </location>
</feature>
<dbReference type="Gene3D" id="2.70.150.10">
    <property type="entry name" value="Calcium-transporting ATPase, cytoplasmic transduction domain A"/>
    <property type="match status" value="1"/>
</dbReference>
<dbReference type="KEGG" id="mmas:MYMAC_004189"/>
<proteinExistence type="inferred from homology"/>
<dbReference type="InterPro" id="IPR027256">
    <property type="entry name" value="P-typ_ATPase_IB"/>
</dbReference>
<dbReference type="GO" id="GO:0005524">
    <property type="term" value="F:ATP binding"/>
    <property type="evidence" value="ECO:0007669"/>
    <property type="project" value="UniProtKB-UniRule"/>
</dbReference>
<dbReference type="SUPFAM" id="SSF56784">
    <property type="entry name" value="HAD-like"/>
    <property type="match status" value="1"/>
</dbReference>
<feature type="transmembrane region" description="Helical" evidence="9">
    <location>
        <begin position="784"/>
        <end position="803"/>
    </location>
</feature>
<dbReference type="InterPro" id="IPR023214">
    <property type="entry name" value="HAD_sf"/>
</dbReference>
<dbReference type="SFLD" id="SFLDG00002">
    <property type="entry name" value="C1.7:_P-type_atpase_like"/>
    <property type="match status" value="1"/>
</dbReference>
<keyword evidence="9" id="KW-0547">Nucleotide-binding</keyword>
<dbReference type="NCBIfam" id="TIGR01525">
    <property type="entry name" value="ATPase-IB_hvy"/>
    <property type="match status" value="1"/>
</dbReference>
<keyword evidence="3 9" id="KW-0812">Transmembrane</keyword>
<reference evidence="11 12" key="1">
    <citation type="submission" date="2017-06" db="EMBL/GenBank/DDBJ databases">
        <title>Sequencing and comparative analysis of myxobacterial genomes.</title>
        <authorList>
            <person name="Rupp O."/>
            <person name="Goesmann A."/>
            <person name="Sogaard-Andersen L."/>
        </authorList>
    </citation>
    <scope>NUCLEOTIDE SEQUENCE [LARGE SCALE GENOMIC DNA]</scope>
    <source>
        <strain evidence="11 12">DSM 14697</strain>
    </source>
</reference>
<dbReference type="PANTHER" id="PTHR48085">
    <property type="entry name" value="CADMIUM/ZINC-TRANSPORTING ATPASE HMA2-RELATED"/>
    <property type="match status" value="1"/>
</dbReference>
<dbReference type="SFLD" id="SFLDF00027">
    <property type="entry name" value="p-type_atpase"/>
    <property type="match status" value="1"/>
</dbReference>
<dbReference type="AlphaFoldDB" id="A0A250JYL7"/>
<sequence length="817" mass="86493">MRTEVEFLSGIARGWTGRAHEVLDGHQAKARASARPASLHVRDVAPGRLLIRGAAEDAQTLRQVLGWLESRPEVQVATCQRGTGLVKVHYREASRFPGAFALRVRDFLFTLHQRPPRPFRVEVSHALPGRVRLQVRGLGDDDVLKLAAWAATLPGVHKASASPAIHSVVVSFDPEVLDARQLLTALCASEPSTWPAAPEPPRREWAATAFNSAVLAACVMRVAPLPVLTAGVALTSLPLAQRALQSVSERRLTVDLLDLVAVGVSLATGQVRTAALITSLLGVGDLLIERSADRARSAISRLMRLEVLYAWRLRADGDVEQVRADRLKEGDLIVVHSGESVPADGAVVSGTAWVDEKALTGESEPRVREAGDRVLAASVVGEGSLRVRVVRAGGETTASKILHILEGAGAKPMTLQAKVDKVANAVVLPTFGLAAATWLWARQAARPISILITDFGTGVRIVVPASALVSMTLAARQGILIKGAQYLERLAQADTVVFDKTGTLTLGAPEVVDVIPVRGWDAREVLALSAAAELRQSHPVAEAVRRHAQAQGLEVPQPEAGQEEFVLGRGVCAQVNGRRVCVGSARWIQQQGVDVAEAGQALVRAVAGEVATLWVTVDGALAGCIGYVETLRPESARVVQALKEDGRRRIVLLSGDSPARVAEVANRLGVDEAIAELLPEDKATHVRALRRQGRIVAMVGDGINDAPALALADVGISLRGATDVALETADVVLLRGSLDDLLLAFAAGRDTLVRVHTGLGLVLVPNAVAMVLAALGWLPPVAAAVVNNGSTVVAGFAALAPLLRQARAAQREESTRH</sequence>
<dbReference type="Pfam" id="PF00122">
    <property type="entry name" value="E1-E2_ATPase"/>
    <property type="match status" value="1"/>
</dbReference>
<dbReference type="PANTHER" id="PTHR48085:SF5">
    <property type="entry name" value="CADMIUM_ZINC-TRANSPORTING ATPASE HMA4-RELATED"/>
    <property type="match status" value="1"/>
</dbReference>
<dbReference type="NCBIfam" id="TIGR01494">
    <property type="entry name" value="ATPase_P-type"/>
    <property type="match status" value="1"/>
</dbReference>
<dbReference type="InterPro" id="IPR023299">
    <property type="entry name" value="ATPase_P-typ_cyto_dom_N"/>
</dbReference>
<dbReference type="InterPro" id="IPR051014">
    <property type="entry name" value="Cation_Transport_ATPase_IB"/>
</dbReference>
<keyword evidence="9" id="KW-1003">Cell membrane</keyword>
<dbReference type="InterPro" id="IPR001757">
    <property type="entry name" value="P_typ_ATPase"/>
</dbReference>
<dbReference type="SFLD" id="SFLDS00003">
    <property type="entry name" value="Haloacid_Dehalogenase"/>
    <property type="match status" value="1"/>
</dbReference>
<keyword evidence="6 9" id="KW-0472">Membrane</keyword>
<accession>A0A250JYL7</accession>
<dbReference type="InterPro" id="IPR044492">
    <property type="entry name" value="P_typ_ATPase_HD_dom"/>
</dbReference>
<organism evidence="11 12">
    <name type="scientific">Corallococcus macrosporus DSM 14697</name>
    <dbReference type="NCBI Taxonomy" id="1189310"/>
    <lineage>
        <taxon>Bacteria</taxon>
        <taxon>Pseudomonadati</taxon>
        <taxon>Myxococcota</taxon>
        <taxon>Myxococcia</taxon>
        <taxon>Myxococcales</taxon>
        <taxon>Cystobacterineae</taxon>
        <taxon>Myxococcaceae</taxon>
        <taxon>Corallococcus</taxon>
    </lineage>
</organism>
<dbReference type="EMBL" id="CP022203">
    <property type="protein sequence ID" value="ATB48562.1"/>
    <property type="molecule type" value="Genomic_DNA"/>
</dbReference>
<dbReference type="RefSeq" id="WP_095959393.1">
    <property type="nucleotide sequence ID" value="NZ_CP022203.1"/>
</dbReference>
<dbReference type="InterPro" id="IPR018303">
    <property type="entry name" value="ATPase_P-typ_P_site"/>
</dbReference>
<feature type="transmembrane region" description="Helical" evidence="9">
    <location>
        <begin position="422"/>
        <end position="441"/>
    </location>
</feature>
<comment type="similarity">
    <text evidence="2 9">Belongs to the cation transport ATPase (P-type) (TC 3.A.3) family. Type IB subfamily.</text>
</comment>
<dbReference type="OrthoDB" id="9763278at2"/>
<dbReference type="Gene3D" id="3.40.50.1000">
    <property type="entry name" value="HAD superfamily/HAD-like"/>
    <property type="match status" value="1"/>
</dbReference>
<evidence type="ECO:0000256" key="6">
    <source>
        <dbReference type="ARBA" id="ARBA00023136"/>
    </source>
</evidence>
<dbReference type="PRINTS" id="PR00120">
    <property type="entry name" value="HATPASE"/>
</dbReference>
<evidence type="ECO:0000256" key="5">
    <source>
        <dbReference type="ARBA" id="ARBA00022989"/>
    </source>
</evidence>
<comment type="subcellular location">
    <subcellularLocation>
        <location evidence="9">Cell membrane</location>
    </subcellularLocation>
    <subcellularLocation>
        <location evidence="1">Membrane</location>
    </subcellularLocation>
</comment>
<dbReference type="GO" id="GO:0016887">
    <property type="term" value="F:ATP hydrolysis activity"/>
    <property type="evidence" value="ECO:0007669"/>
    <property type="project" value="InterPro"/>
</dbReference>
<keyword evidence="9" id="KW-0067">ATP-binding</keyword>
<protein>
    <recommendedName>
        <fullName evidence="7">P-type Zn(2+) transporter</fullName>
        <ecNumber evidence="7">7.2.2.12</ecNumber>
    </recommendedName>
</protein>
<dbReference type="InterPro" id="IPR036412">
    <property type="entry name" value="HAD-like_sf"/>
</dbReference>
<name>A0A250JYL7_9BACT</name>